<name>A0A166N3A2_PSEFL</name>
<dbReference type="AlphaFoldDB" id="A0A166N3A2"/>
<protein>
    <recommendedName>
        <fullName evidence="4">Bacteriocin</fullName>
    </recommendedName>
</protein>
<accession>A0A166N3A2</accession>
<evidence type="ECO:0000313" key="2">
    <source>
        <dbReference type="EMBL" id="KZN16660.1"/>
    </source>
</evidence>
<sequence length="90" mass="8507">MRSLTDKELLMVSGAGSGMTVSPETVGGAVGGMIGGMAGGLIGGGVGVIVGGAIGNSLANGTRDPGSVSTSGIPWGASMGGPYQPVQKES</sequence>
<comment type="caution">
    <text evidence="2">The sequence shown here is derived from an EMBL/GenBank/DDBJ whole genome shotgun (WGS) entry which is preliminary data.</text>
</comment>
<dbReference type="Proteomes" id="UP000076489">
    <property type="component" value="Unassembled WGS sequence"/>
</dbReference>
<evidence type="ECO:0000313" key="3">
    <source>
        <dbReference type="Proteomes" id="UP000076489"/>
    </source>
</evidence>
<evidence type="ECO:0008006" key="4">
    <source>
        <dbReference type="Google" id="ProtNLM"/>
    </source>
</evidence>
<gene>
    <name evidence="2" type="ORF">A1D17_11035</name>
</gene>
<organism evidence="2 3">
    <name type="scientific">Pseudomonas fluorescens</name>
    <dbReference type="NCBI Taxonomy" id="294"/>
    <lineage>
        <taxon>Bacteria</taxon>
        <taxon>Pseudomonadati</taxon>
        <taxon>Pseudomonadota</taxon>
        <taxon>Gammaproteobacteria</taxon>
        <taxon>Pseudomonadales</taxon>
        <taxon>Pseudomonadaceae</taxon>
        <taxon>Pseudomonas</taxon>
    </lineage>
</organism>
<proteinExistence type="predicted"/>
<reference evidence="3" key="1">
    <citation type="submission" date="2016-03" db="EMBL/GenBank/DDBJ databases">
        <authorList>
            <person name="Ray J."/>
            <person name="Price M."/>
            <person name="Deutschbauer A."/>
        </authorList>
    </citation>
    <scope>NUCLEOTIDE SEQUENCE [LARGE SCALE GENOMIC DNA]</scope>
    <source>
        <strain evidence="3">FW300-N1B4</strain>
    </source>
</reference>
<feature type="region of interest" description="Disordered" evidence="1">
    <location>
        <begin position="60"/>
        <end position="90"/>
    </location>
</feature>
<evidence type="ECO:0000256" key="1">
    <source>
        <dbReference type="SAM" id="MobiDB-lite"/>
    </source>
</evidence>
<dbReference type="EMBL" id="LUKJ01000003">
    <property type="protein sequence ID" value="KZN16660.1"/>
    <property type="molecule type" value="Genomic_DNA"/>
</dbReference>
<reference evidence="2 3" key="2">
    <citation type="journal article" date="2018" name="Nature">
        <title>Mutant phenotypes for thousands of bacterial genes of unknown function.</title>
        <authorList>
            <person name="Price M.N."/>
            <person name="Wetmore K.M."/>
            <person name="Waters R.J."/>
            <person name="Callaghan M."/>
            <person name="Ray J."/>
            <person name="Liu H."/>
            <person name="Kuehl J.V."/>
            <person name="Melnyk R.A."/>
            <person name="Lamson J.S."/>
            <person name="Suh Y."/>
            <person name="Carlson H.K."/>
            <person name="Esquivel Z."/>
            <person name="Sadeeshkumar H."/>
            <person name="Chakraborty R."/>
            <person name="Zane G.M."/>
            <person name="Rubin B.E."/>
            <person name="Wall J.D."/>
            <person name="Visel A."/>
            <person name="Bristow J."/>
            <person name="Blow M.J."/>
            <person name="Arkin A.P."/>
            <person name="Deutschbauer A.M."/>
        </authorList>
    </citation>
    <scope>NUCLEOTIDE SEQUENCE [LARGE SCALE GENOMIC DNA]</scope>
    <source>
        <strain evidence="2 3">FW300-N1B4</strain>
    </source>
</reference>